<keyword evidence="2" id="KW-1185">Reference proteome</keyword>
<proteinExistence type="predicted"/>
<organism evidence="1 2">
    <name type="scientific">Pediococcus acidilactici DSM 20284</name>
    <dbReference type="NCBI Taxonomy" id="862514"/>
    <lineage>
        <taxon>Bacteria</taxon>
        <taxon>Bacillati</taxon>
        <taxon>Bacillota</taxon>
        <taxon>Bacilli</taxon>
        <taxon>Lactobacillales</taxon>
        <taxon>Lactobacillaceae</taxon>
        <taxon>Pediococcus</taxon>
        <taxon>Pediococcus acidilactici group</taxon>
    </lineage>
</organism>
<reference evidence="1" key="1">
    <citation type="submission" date="2010-07" db="EMBL/GenBank/DDBJ databases">
        <authorList>
            <person name="Muzny D."/>
            <person name="Qin X."/>
            <person name="Deng J."/>
            <person name="Jiang H."/>
            <person name="Liu Y."/>
            <person name="Qu J."/>
            <person name="Song X.-Z."/>
            <person name="Zhang L."/>
            <person name="Thornton R."/>
            <person name="Coyle M."/>
            <person name="Francisco L."/>
            <person name="Jackson L."/>
            <person name="Javaid M."/>
            <person name="Korchina V."/>
            <person name="Kovar C."/>
            <person name="Mata R."/>
            <person name="Mathew T."/>
            <person name="Ngo R."/>
            <person name="Nguyen L."/>
            <person name="Nguyen N."/>
            <person name="Okwuonu G."/>
            <person name="Ongeri F."/>
            <person name="Pham C."/>
            <person name="Simmons D."/>
            <person name="Wilczek-Boney K."/>
            <person name="Hale W."/>
            <person name="Jakkamsetti A."/>
            <person name="Pham P."/>
            <person name="Ruth R."/>
            <person name="San Lucas F."/>
            <person name="Warren J."/>
            <person name="Zhang J."/>
            <person name="Zhao Z."/>
            <person name="Zhou C."/>
            <person name="Zhu D."/>
            <person name="Lee S."/>
            <person name="Bess C."/>
            <person name="Blankenburg K."/>
            <person name="Forbes L."/>
            <person name="Fu Q."/>
            <person name="Gubbala S."/>
            <person name="Hirani K."/>
            <person name="Jayaseelan J.C."/>
            <person name="Lara F."/>
            <person name="Munidasa M."/>
            <person name="Palculict T."/>
            <person name="Patil S."/>
            <person name="Pu L.-L."/>
            <person name="Saada N."/>
            <person name="Tang L."/>
            <person name="Weissenberger G."/>
            <person name="Zhu Y."/>
            <person name="Hemphill L."/>
            <person name="Shang Y."/>
            <person name="Youmans B."/>
            <person name="Ayvaz T."/>
            <person name="Ross M."/>
            <person name="Santibanez J."/>
            <person name="Aqrawi P."/>
            <person name="Gross S."/>
            <person name="Joshi V."/>
            <person name="Fowler G."/>
            <person name="Nazareth L."/>
            <person name="Reid J."/>
            <person name="Worley K."/>
            <person name="Petrosino J."/>
            <person name="Highlander S."/>
            <person name="Gibbs R."/>
        </authorList>
    </citation>
    <scope>NUCLEOTIDE SEQUENCE [LARGE SCALE GENOMIC DNA]</scope>
    <source>
        <strain evidence="1">DSM 20284</strain>
    </source>
</reference>
<comment type="caution">
    <text evidence="1">The sequence shown here is derived from an EMBL/GenBank/DDBJ whole genome shotgun (WGS) entry which is preliminary data.</text>
</comment>
<accession>E0NHU8</accession>
<dbReference type="HOGENOM" id="CLU_3293852_0_0_9"/>
<dbReference type="AlphaFoldDB" id="E0NHU8"/>
<name>E0NHU8_PEDAC</name>
<sequence length="40" mass="4308">MIASPTYQIGLNAPLLNSKKAGVNNVFPSFFAFHLSIPDS</sequence>
<dbReference type="EMBL" id="AEEG01000009">
    <property type="protein sequence ID" value="EFL94996.1"/>
    <property type="molecule type" value="Genomic_DNA"/>
</dbReference>
<dbReference type="Proteomes" id="UP000004470">
    <property type="component" value="Unassembled WGS sequence"/>
</dbReference>
<evidence type="ECO:0000313" key="1">
    <source>
        <dbReference type="EMBL" id="EFL94996.1"/>
    </source>
</evidence>
<evidence type="ECO:0000313" key="2">
    <source>
        <dbReference type="Proteomes" id="UP000004470"/>
    </source>
</evidence>
<gene>
    <name evidence="1" type="ORF">HMPREF0623_1864</name>
</gene>
<protein>
    <submittedName>
        <fullName evidence="1">Uncharacterized protein</fullName>
    </submittedName>
</protein>